<dbReference type="SUPFAM" id="SSF64076">
    <property type="entry name" value="MTH938-like"/>
    <property type="match status" value="1"/>
</dbReference>
<dbReference type="GO" id="GO:0005737">
    <property type="term" value="C:cytoplasm"/>
    <property type="evidence" value="ECO:0007669"/>
    <property type="project" value="TreeGrafter"/>
</dbReference>
<organism evidence="1">
    <name type="scientific">Candidatus Methanophaga sp. ANME-1 ERB7</name>
    <dbReference type="NCBI Taxonomy" id="2759913"/>
    <lineage>
        <taxon>Archaea</taxon>
        <taxon>Methanobacteriati</taxon>
        <taxon>Methanobacteriota</taxon>
        <taxon>Stenosarchaea group</taxon>
        <taxon>Methanomicrobia</taxon>
        <taxon>Candidatus Methanophagales</taxon>
        <taxon>Candidatus Methanophagaceae</taxon>
        <taxon>Candidatus Methanophaga</taxon>
    </lineage>
</organism>
<evidence type="ECO:0000313" key="1">
    <source>
        <dbReference type="EMBL" id="QNO54908.1"/>
    </source>
</evidence>
<sequence>MVEINSSVYGSITINGVTYNHDVYIFPSGKIEEREYGHTFTKEQVERVLKENPDVVVIGKGTSGMASLSDDARAELEKKGIEIVEGDTQDIRDKFNQLTKTKKVAAIIHVTCS</sequence>
<accession>A0A7G9Z3S4</accession>
<name>A0A7G9Z3S4_9EURY</name>
<dbReference type="InterPro" id="IPR036748">
    <property type="entry name" value="MTH938-like_sf"/>
</dbReference>
<dbReference type="Pfam" id="PF04430">
    <property type="entry name" value="DUF498"/>
    <property type="match status" value="1"/>
</dbReference>
<dbReference type="InterPro" id="IPR007523">
    <property type="entry name" value="NDUFAF3/AAMDC"/>
</dbReference>
<dbReference type="Gene3D" id="3.40.1230.10">
    <property type="entry name" value="MTH938-like"/>
    <property type="match status" value="1"/>
</dbReference>
<dbReference type="PANTHER" id="PTHR15811">
    <property type="entry name" value="MTH938 DOMAIN-CONTAINING PROTEIN"/>
    <property type="match status" value="1"/>
</dbReference>
<dbReference type="PANTHER" id="PTHR15811:SF5">
    <property type="entry name" value="MTH938 DOMAIN-CONTAINING PROTEIN"/>
    <property type="match status" value="1"/>
</dbReference>
<dbReference type="AlphaFoldDB" id="A0A7G9Z3S4"/>
<gene>
    <name evidence="1" type="ORF">PADEGAKA_00010</name>
</gene>
<protein>
    <submittedName>
        <fullName evidence="1">Uncharacterized protein</fullName>
    </submittedName>
</protein>
<dbReference type="EMBL" id="MT631598">
    <property type="protein sequence ID" value="QNO54908.1"/>
    <property type="molecule type" value="Genomic_DNA"/>
</dbReference>
<reference evidence="1" key="1">
    <citation type="submission" date="2020-06" db="EMBL/GenBank/DDBJ databases">
        <title>Unique genomic features of the anaerobic methanotrophic archaea.</title>
        <authorList>
            <person name="Chadwick G.L."/>
            <person name="Skennerton C.T."/>
            <person name="Laso-Perez R."/>
            <person name="Leu A.O."/>
            <person name="Speth D.R."/>
            <person name="Yu H."/>
            <person name="Morgan-Lang C."/>
            <person name="Hatzenpichler R."/>
            <person name="Goudeau D."/>
            <person name="Malmstrom R."/>
            <person name="Brazelton W.J."/>
            <person name="Woyke T."/>
            <person name="Hallam S.J."/>
            <person name="Tyson G.W."/>
            <person name="Wegener G."/>
            <person name="Boetius A."/>
            <person name="Orphan V."/>
        </authorList>
    </citation>
    <scope>NUCLEOTIDE SEQUENCE</scope>
</reference>
<proteinExistence type="predicted"/>